<evidence type="ECO:0000313" key="3">
    <source>
        <dbReference type="Proteomes" id="UP000326939"/>
    </source>
</evidence>
<feature type="transmembrane region" description="Helical" evidence="1">
    <location>
        <begin position="35"/>
        <end position="52"/>
    </location>
</feature>
<dbReference type="Proteomes" id="UP000326939">
    <property type="component" value="Chromosome 4"/>
</dbReference>
<accession>A0A5N5N1Y6</accession>
<protein>
    <submittedName>
        <fullName evidence="2">Uncharacterized protein</fullName>
    </submittedName>
</protein>
<keyword evidence="1" id="KW-0472">Membrane</keyword>
<name>A0A5N5N1Y6_9ROSI</name>
<reference evidence="3" key="1">
    <citation type="journal article" date="2019" name="Gigascience">
        <title>De novo genome assembly of the endangered Acer yangbiense, a plant species with extremely small populations endemic to Yunnan Province, China.</title>
        <authorList>
            <person name="Yang J."/>
            <person name="Wariss H.M."/>
            <person name="Tao L."/>
            <person name="Zhang R."/>
            <person name="Yun Q."/>
            <person name="Hollingsworth P."/>
            <person name="Dao Z."/>
            <person name="Luo G."/>
            <person name="Guo H."/>
            <person name="Ma Y."/>
            <person name="Sun W."/>
        </authorList>
    </citation>
    <scope>NUCLEOTIDE SEQUENCE [LARGE SCALE GENOMIC DNA]</scope>
    <source>
        <strain evidence="3">cv. br00</strain>
    </source>
</reference>
<proteinExistence type="predicted"/>
<dbReference type="AlphaFoldDB" id="A0A5N5N1Y6"/>
<feature type="transmembrane region" description="Helical" evidence="1">
    <location>
        <begin position="58"/>
        <end position="80"/>
    </location>
</feature>
<comment type="caution">
    <text evidence="2">The sequence shown here is derived from an EMBL/GenBank/DDBJ whole genome shotgun (WGS) entry which is preliminary data.</text>
</comment>
<feature type="transmembrane region" description="Helical" evidence="1">
    <location>
        <begin position="101"/>
        <end position="122"/>
    </location>
</feature>
<dbReference type="EMBL" id="VDCV01000004">
    <property type="protein sequence ID" value="KAB5560613.1"/>
    <property type="molecule type" value="Genomic_DNA"/>
</dbReference>
<evidence type="ECO:0000256" key="1">
    <source>
        <dbReference type="SAM" id="Phobius"/>
    </source>
</evidence>
<gene>
    <name evidence="2" type="ORF">DKX38_005570</name>
</gene>
<evidence type="ECO:0000313" key="2">
    <source>
        <dbReference type="EMBL" id="KAB5560613.1"/>
    </source>
</evidence>
<keyword evidence="1" id="KW-1133">Transmembrane helix</keyword>
<organism evidence="2 3">
    <name type="scientific">Salix brachista</name>
    <dbReference type="NCBI Taxonomy" id="2182728"/>
    <lineage>
        <taxon>Eukaryota</taxon>
        <taxon>Viridiplantae</taxon>
        <taxon>Streptophyta</taxon>
        <taxon>Embryophyta</taxon>
        <taxon>Tracheophyta</taxon>
        <taxon>Spermatophyta</taxon>
        <taxon>Magnoliopsida</taxon>
        <taxon>eudicotyledons</taxon>
        <taxon>Gunneridae</taxon>
        <taxon>Pentapetalae</taxon>
        <taxon>rosids</taxon>
        <taxon>fabids</taxon>
        <taxon>Malpighiales</taxon>
        <taxon>Salicaceae</taxon>
        <taxon>Saliceae</taxon>
        <taxon>Salix</taxon>
    </lineage>
</organism>
<keyword evidence="3" id="KW-1185">Reference proteome</keyword>
<sequence>MEKDKQSDISSAQAVLLGALAPGVNGQTWNTLKSAFLLLGLCLAMMLVLAFSSSDSSMVIHVGFLVTITATLFLLLSCILPKNNSWLANLNILNISRSSIGFEEMMLAMALGFYDLCSVVFASNNPYGVKFLSQTGLVSIEHQMREMDLVPEDQGAKHKET</sequence>
<keyword evidence="1" id="KW-0812">Transmembrane</keyword>